<dbReference type="InterPro" id="IPR011992">
    <property type="entry name" value="EF-hand-dom_pair"/>
</dbReference>
<dbReference type="Pfam" id="PF13499">
    <property type="entry name" value="EF-hand_7"/>
    <property type="match status" value="2"/>
</dbReference>
<evidence type="ECO:0000313" key="9">
    <source>
        <dbReference type="EMBL" id="KAK3097158.1"/>
    </source>
</evidence>
<evidence type="ECO:0000259" key="8">
    <source>
        <dbReference type="PROSITE" id="PS50222"/>
    </source>
</evidence>
<dbReference type="EMBL" id="VSWD01000007">
    <property type="protein sequence ID" value="KAK3097158.1"/>
    <property type="molecule type" value="Genomic_DNA"/>
</dbReference>
<dbReference type="GO" id="GO:0016459">
    <property type="term" value="C:myosin complex"/>
    <property type="evidence" value="ECO:0007669"/>
    <property type="project" value="UniProtKB-KW"/>
</dbReference>
<evidence type="ECO:0000256" key="1">
    <source>
        <dbReference type="ARBA" id="ARBA00022737"/>
    </source>
</evidence>
<keyword evidence="1" id="KW-0677">Repeat</keyword>
<keyword evidence="2" id="KW-0106">Calcium</keyword>
<keyword evidence="7" id="KW-0175">Coiled coil</keyword>
<dbReference type="FunFam" id="1.10.238.10:FF:000001">
    <property type="entry name" value="Calmodulin 1"/>
    <property type="match status" value="1"/>
</dbReference>
<dbReference type="SUPFAM" id="SSF47473">
    <property type="entry name" value="EF-hand"/>
    <property type="match status" value="1"/>
</dbReference>
<evidence type="ECO:0000256" key="7">
    <source>
        <dbReference type="SAM" id="Coils"/>
    </source>
</evidence>
<evidence type="ECO:0000256" key="3">
    <source>
        <dbReference type="ARBA" id="ARBA00023123"/>
    </source>
</evidence>
<evidence type="ECO:0000256" key="4">
    <source>
        <dbReference type="ARBA" id="ARBA00023175"/>
    </source>
</evidence>
<dbReference type="InterPro" id="IPR018247">
    <property type="entry name" value="EF_Hand_1_Ca_BS"/>
</dbReference>
<evidence type="ECO:0000256" key="5">
    <source>
        <dbReference type="ARBA" id="ARBA00023179"/>
    </source>
</evidence>
<gene>
    <name evidence="9" type="ORF">FSP39_006925</name>
</gene>
<dbReference type="CDD" id="cd00051">
    <property type="entry name" value="EFh"/>
    <property type="match status" value="2"/>
</dbReference>
<dbReference type="SMART" id="SM00054">
    <property type="entry name" value="EFh"/>
    <property type="match status" value="4"/>
</dbReference>
<evidence type="ECO:0000313" key="10">
    <source>
        <dbReference type="Proteomes" id="UP001186944"/>
    </source>
</evidence>
<accession>A0AA88YCM2</accession>
<feature type="coiled-coil region" evidence="7">
    <location>
        <begin position="55"/>
        <end position="104"/>
    </location>
</feature>
<dbReference type="Gene3D" id="1.10.238.10">
    <property type="entry name" value="EF-hand"/>
    <property type="match status" value="2"/>
</dbReference>
<feature type="domain" description="EF-hand" evidence="8">
    <location>
        <begin position="194"/>
        <end position="229"/>
    </location>
</feature>
<feature type="non-terminal residue" evidence="9">
    <location>
        <position position="1"/>
    </location>
</feature>
<protein>
    <recommendedName>
        <fullName evidence="8">EF-hand domain-containing protein</fullName>
    </recommendedName>
</protein>
<keyword evidence="3" id="KW-0518">Myosin</keyword>
<feature type="domain" description="EF-hand" evidence="8">
    <location>
        <begin position="304"/>
        <end position="339"/>
    </location>
</feature>
<dbReference type="InterPro" id="IPR002048">
    <property type="entry name" value="EF_hand_dom"/>
</dbReference>
<keyword evidence="10" id="KW-1185">Reference proteome</keyword>
<evidence type="ECO:0000256" key="6">
    <source>
        <dbReference type="ARBA" id="ARBA00049593"/>
    </source>
</evidence>
<keyword evidence="5" id="KW-0514">Muscle protein</keyword>
<dbReference type="PROSITE" id="PS00018">
    <property type="entry name" value="EF_HAND_1"/>
    <property type="match status" value="1"/>
</dbReference>
<reference evidence="9" key="1">
    <citation type="submission" date="2019-08" db="EMBL/GenBank/DDBJ databases">
        <title>The improved chromosome-level genome for the pearl oyster Pinctada fucata martensii using PacBio sequencing and Hi-C.</title>
        <authorList>
            <person name="Zheng Z."/>
        </authorList>
    </citation>
    <scope>NUCLEOTIDE SEQUENCE</scope>
    <source>
        <strain evidence="9">ZZ-2019</strain>
        <tissue evidence="9">Adductor muscle</tissue>
    </source>
</reference>
<dbReference type="InterPro" id="IPR050403">
    <property type="entry name" value="Myosin_RLC"/>
</dbReference>
<keyword evidence="4" id="KW-0505">Motor protein</keyword>
<dbReference type="PROSITE" id="PS50222">
    <property type="entry name" value="EF_HAND_2"/>
    <property type="match status" value="3"/>
</dbReference>
<comment type="caution">
    <text evidence="9">The sequence shown here is derived from an EMBL/GenBank/DDBJ whole genome shotgun (WGS) entry which is preliminary data.</text>
</comment>
<evidence type="ECO:0000256" key="2">
    <source>
        <dbReference type="ARBA" id="ARBA00022837"/>
    </source>
</evidence>
<feature type="domain" description="EF-hand" evidence="8">
    <location>
        <begin position="268"/>
        <end position="303"/>
    </location>
</feature>
<comment type="function">
    <text evidence="6">In molluscan muscle, calcium regulation is associated with myosin rather than with actin. Muscle myosin contains two types of light chains: the catalytic light chain, essential for ATPase activity, and the regulatory light chain, a calcium-binding protein responsible for Ca(2+) dependent binding and Ca(2+) dependent Mg-ATPase activity.</text>
</comment>
<name>A0AA88YCM2_PINIB</name>
<proteinExistence type="predicted"/>
<sequence length="342" mass="38739">QTNSTTVVMTQPGAAPNAAPRMWSSGICNCLDDCSSTDKFKMDDRDESINSPQPVSKETESLRLMKKELQTMQDEENRKEEIAKERYQRSVKAERKRIEAEELAKGIHCNPGVKEVREAIKDINEGERKFAMQRKLDELDKETEAIQDKIDAKYGVFFSKDKEKPNLNDLAEGFFTLPGNSNLPSDVTSTLTHSEISDLREVFDLFDVKGKGYINANDLKRLINMLGFRASKEVFDGMIAEIAGDDKTKVSFQNFLQFVVRSQGEGPDPFEDIKQAFDTLDIKDQGFLTLDDLRMASEDCNLKFSNRVLREMIQEADKSGDGKITFPEFTAIMLQTSSFKMS</sequence>
<organism evidence="9 10">
    <name type="scientific">Pinctada imbricata</name>
    <name type="common">Atlantic pearl-oyster</name>
    <name type="synonym">Pinctada martensii</name>
    <dbReference type="NCBI Taxonomy" id="66713"/>
    <lineage>
        <taxon>Eukaryota</taxon>
        <taxon>Metazoa</taxon>
        <taxon>Spiralia</taxon>
        <taxon>Lophotrochozoa</taxon>
        <taxon>Mollusca</taxon>
        <taxon>Bivalvia</taxon>
        <taxon>Autobranchia</taxon>
        <taxon>Pteriomorphia</taxon>
        <taxon>Pterioida</taxon>
        <taxon>Pterioidea</taxon>
        <taxon>Pteriidae</taxon>
        <taxon>Pinctada</taxon>
    </lineage>
</organism>
<dbReference type="PANTHER" id="PTHR23049">
    <property type="entry name" value="MYOSIN REGULATORY LIGHT CHAIN 2"/>
    <property type="match status" value="1"/>
</dbReference>
<dbReference type="GO" id="GO:0005509">
    <property type="term" value="F:calcium ion binding"/>
    <property type="evidence" value="ECO:0007669"/>
    <property type="project" value="InterPro"/>
</dbReference>
<dbReference type="Proteomes" id="UP001186944">
    <property type="component" value="Unassembled WGS sequence"/>
</dbReference>
<dbReference type="AlphaFoldDB" id="A0AA88YCM2"/>